<evidence type="ECO:0000313" key="3">
    <source>
        <dbReference type="EMBL" id="KAG6487979.1"/>
    </source>
</evidence>
<dbReference type="Pfam" id="PF24068">
    <property type="entry name" value="TPD1_C"/>
    <property type="match status" value="1"/>
</dbReference>
<keyword evidence="1" id="KW-0732">Signal</keyword>
<evidence type="ECO:0000256" key="2">
    <source>
        <dbReference type="SAM" id="MobiDB-lite"/>
    </source>
</evidence>
<sequence>MPSSFSLARAPPDTAGLSSFLQYQRCSINAGHDEPQPPVLLPSGEHQPSPLPRDLTTTNAFSRRPLTCALVVPDAELFFFFFLLVSPRWPRPTSVASQVFHRRCPLLGFIIAAEASLAAVDRAANPFRQQNPKLCSGSELEVQADCSIWDMEVNQTLNEWVGRIPVFQVVVRNLCNIPDGCPLGNIHMTCGDFNTSLPVDPLKFRLLSFNDCLLVDGGDTYGGDVIFFKYAHPGRYPMTISSVTCFPKDP</sequence>
<comment type="caution">
    <text evidence="3">The sequence shown here is derived from an EMBL/GenBank/DDBJ whole genome shotgun (WGS) entry which is preliminary data.</text>
</comment>
<accession>A0A8J5FE69</accession>
<dbReference type="PANTHER" id="PTHR33184">
    <property type="entry name" value="PROTEIN TAPETUM DETERMINANT 1-LIKE-RELATED"/>
    <property type="match status" value="1"/>
</dbReference>
<dbReference type="InterPro" id="IPR040361">
    <property type="entry name" value="TPD1"/>
</dbReference>
<name>A0A8J5FE69_ZINOF</name>
<dbReference type="PANTHER" id="PTHR33184:SF78">
    <property type="entry name" value="GNK2-HOMOLOGOUS DOMAIN-CONTAINING PROTEIN"/>
    <property type="match status" value="1"/>
</dbReference>
<dbReference type="Proteomes" id="UP000734854">
    <property type="component" value="Unassembled WGS sequence"/>
</dbReference>
<proteinExistence type="predicted"/>
<evidence type="ECO:0000313" key="4">
    <source>
        <dbReference type="Proteomes" id="UP000734854"/>
    </source>
</evidence>
<keyword evidence="4" id="KW-1185">Reference proteome</keyword>
<evidence type="ECO:0000256" key="1">
    <source>
        <dbReference type="ARBA" id="ARBA00022729"/>
    </source>
</evidence>
<feature type="region of interest" description="Disordered" evidence="2">
    <location>
        <begin position="34"/>
        <end position="56"/>
    </location>
</feature>
<dbReference type="EMBL" id="JACMSC010000015">
    <property type="protein sequence ID" value="KAG6487979.1"/>
    <property type="molecule type" value="Genomic_DNA"/>
</dbReference>
<organism evidence="3 4">
    <name type="scientific">Zingiber officinale</name>
    <name type="common">Ginger</name>
    <name type="synonym">Amomum zingiber</name>
    <dbReference type="NCBI Taxonomy" id="94328"/>
    <lineage>
        <taxon>Eukaryota</taxon>
        <taxon>Viridiplantae</taxon>
        <taxon>Streptophyta</taxon>
        <taxon>Embryophyta</taxon>
        <taxon>Tracheophyta</taxon>
        <taxon>Spermatophyta</taxon>
        <taxon>Magnoliopsida</taxon>
        <taxon>Liliopsida</taxon>
        <taxon>Zingiberales</taxon>
        <taxon>Zingiberaceae</taxon>
        <taxon>Zingiber</taxon>
    </lineage>
</organism>
<protein>
    <submittedName>
        <fullName evidence="3">Uncharacterized protein</fullName>
    </submittedName>
</protein>
<gene>
    <name evidence="3" type="ORF">ZIOFF_056737</name>
</gene>
<dbReference type="AlphaFoldDB" id="A0A8J5FE69"/>
<reference evidence="3 4" key="1">
    <citation type="submission" date="2020-08" db="EMBL/GenBank/DDBJ databases">
        <title>Plant Genome Project.</title>
        <authorList>
            <person name="Zhang R.-G."/>
        </authorList>
    </citation>
    <scope>NUCLEOTIDE SEQUENCE [LARGE SCALE GENOMIC DNA]</scope>
    <source>
        <tissue evidence="3">Rhizome</tissue>
    </source>
</reference>
<dbReference type="GO" id="GO:0001709">
    <property type="term" value="P:cell fate determination"/>
    <property type="evidence" value="ECO:0007669"/>
    <property type="project" value="TreeGrafter"/>
</dbReference>